<dbReference type="GO" id="GO:0005096">
    <property type="term" value="F:GTPase activator activity"/>
    <property type="evidence" value="ECO:0007669"/>
    <property type="project" value="UniProtKB-KW"/>
</dbReference>
<sequence length="358" mass="37737">MEALRSAFAGGTLSKLEGLNVSDNPLGKVGVATLARGLSASPQPLSLNTLRLSDTAAKSDGVIALSRPLKEGKTPSLQDLRLACNSVGAQGVACLGEAVGAGTLSSLKILVLKDNHIAKKSVNGAWDFSGLFVHLSNDFAALEELDLSFNSLRGPEGDDNLVGPRPAFLIGEALSKGRLSAVRRLIIVFMYVRQGDGHSIISALGAGKTPNVEVLHLPRLDPSCSQEVASVMNSGHLAQLRELALNNQESVGCGVVARSIAKGGAPSLRSLTIRMEDPDGDVEMTLNGMTEALRGGHLKSLEEMELQLIAVNDSMPQTPMANFGRALGKASCLRRLSPSPSCRGMKTPTWVWEGSQRV</sequence>
<reference evidence="4" key="1">
    <citation type="submission" date="2014-11" db="EMBL/GenBank/DDBJ databases">
        <authorList>
            <person name="Otto D Thomas"/>
            <person name="Naeem Raeece"/>
        </authorList>
    </citation>
    <scope>NUCLEOTIDE SEQUENCE</scope>
</reference>
<dbReference type="InterPro" id="IPR027038">
    <property type="entry name" value="RanGap"/>
</dbReference>
<organism evidence="4">
    <name type="scientific">Chromera velia CCMP2878</name>
    <dbReference type="NCBI Taxonomy" id="1169474"/>
    <lineage>
        <taxon>Eukaryota</taxon>
        <taxon>Sar</taxon>
        <taxon>Alveolata</taxon>
        <taxon>Colpodellida</taxon>
        <taxon>Chromeraceae</taxon>
        <taxon>Chromera</taxon>
    </lineage>
</organism>
<dbReference type="SMART" id="SM00368">
    <property type="entry name" value="LRR_RI"/>
    <property type="match status" value="3"/>
</dbReference>
<dbReference type="PhylomeDB" id="A0A0G4I2C1"/>
<keyword evidence="2" id="KW-0433">Leucine-rich repeat</keyword>
<dbReference type="Gene3D" id="3.80.10.10">
    <property type="entry name" value="Ribonuclease Inhibitor"/>
    <property type="match status" value="2"/>
</dbReference>
<keyword evidence="1" id="KW-0343">GTPase activation</keyword>
<accession>A0A0G4I2C1</accession>
<dbReference type="AlphaFoldDB" id="A0A0G4I2C1"/>
<dbReference type="GO" id="GO:0031267">
    <property type="term" value="F:small GTPase binding"/>
    <property type="evidence" value="ECO:0007669"/>
    <property type="project" value="TreeGrafter"/>
</dbReference>
<keyword evidence="3" id="KW-0677">Repeat</keyword>
<dbReference type="InterPro" id="IPR032675">
    <property type="entry name" value="LRR_dom_sf"/>
</dbReference>
<dbReference type="GO" id="GO:0048471">
    <property type="term" value="C:perinuclear region of cytoplasm"/>
    <property type="evidence" value="ECO:0007669"/>
    <property type="project" value="TreeGrafter"/>
</dbReference>
<evidence type="ECO:0000256" key="2">
    <source>
        <dbReference type="ARBA" id="ARBA00022614"/>
    </source>
</evidence>
<evidence type="ECO:0000256" key="1">
    <source>
        <dbReference type="ARBA" id="ARBA00022468"/>
    </source>
</evidence>
<dbReference type="GO" id="GO:0006913">
    <property type="term" value="P:nucleocytoplasmic transport"/>
    <property type="evidence" value="ECO:0007669"/>
    <property type="project" value="TreeGrafter"/>
</dbReference>
<name>A0A0G4I2C1_9ALVE</name>
<dbReference type="Pfam" id="PF13516">
    <property type="entry name" value="LRR_6"/>
    <property type="match status" value="2"/>
</dbReference>
<dbReference type="PANTHER" id="PTHR24113:SF12">
    <property type="entry name" value="RAN GTPASE-ACTIVATING PROTEIN 1"/>
    <property type="match status" value="1"/>
</dbReference>
<gene>
    <name evidence="4" type="ORF">Cvel_10328</name>
</gene>
<dbReference type="EMBL" id="CDMZ01004819">
    <property type="protein sequence ID" value="CEM51023.1"/>
    <property type="molecule type" value="Genomic_DNA"/>
</dbReference>
<evidence type="ECO:0000256" key="3">
    <source>
        <dbReference type="ARBA" id="ARBA00022737"/>
    </source>
</evidence>
<dbReference type="PANTHER" id="PTHR24113">
    <property type="entry name" value="RAN GTPASE-ACTIVATING PROTEIN 1"/>
    <property type="match status" value="1"/>
</dbReference>
<evidence type="ECO:0000313" key="4">
    <source>
        <dbReference type="EMBL" id="CEM51023.1"/>
    </source>
</evidence>
<dbReference type="VEuPathDB" id="CryptoDB:Cvel_10328"/>
<proteinExistence type="predicted"/>
<dbReference type="SUPFAM" id="SSF52047">
    <property type="entry name" value="RNI-like"/>
    <property type="match status" value="1"/>
</dbReference>
<dbReference type="GO" id="GO:0005634">
    <property type="term" value="C:nucleus"/>
    <property type="evidence" value="ECO:0007669"/>
    <property type="project" value="TreeGrafter"/>
</dbReference>
<protein>
    <submittedName>
        <fullName evidence="4">Uncharacterized protein</fullName>
    </submittedName>
</protein>
<dbReference type="GO" id="GO:0005829">
    <property type="term" value="C:cytosol"/>
    <property type="evidence" value="ECO:0007669"/>
    <property type="project" value="TreeGrafter"/>
</dbReference>
<dbReference type="InterPro" id="IPR001611">
    <property type="entry name" value="Leu-rich_rpt"/>
</dbReference>